<accession>A0AAV2ZU61</accession>
<comment type="similarity">
    <text evidence="1 4">Belongs to the peroxin-16 family.</text>
</comment>
<dbReference type="Proteomes" id="UP001181693">
    <property type="component" value="Unassembled WGS sequence"/>
</dbReference>
<gene>
    <name evidence="6" type="ORF">GDO54_002935</name>
</gene>
<dbReference type="PANTHER" id="PTHR13299">
    <property type="entry name" value="PEROXISOMAL MEMBRANE PROTEIN PEX16"/>
    <property type="match status" value="1"/>
</dbReference>
<evidence type="ECO:0000256" key="4">
    <source>
        <dbReference type="RuleBase" id="RU365003"/>
    </source>
</evidence>
<keyword evidence="4" id="KW-0576">Peroxisome</keyword>
<dbReference type="InterPro" id="IPR013919">
    <property type="entry name" value="Pex16"/>
</dbReference>
<dbReference type="AlphaFoldDB" id="A0AAV2ZU61"/>
<dbReference type="EMBL" id="DYDO01000010">
    <property type="protein sequence ID" value="DBA17502.1"/>
    <property type="molecule type" value="Genomic_DNA"/>
</dbReference>
<protein>
    <recommendedName>
        <fullName evidence="2 4">Peroxisomal membrane protein PEX16</fullName>
    </recommendedName>
</protein>
<evidence type="ECO:0000256" key="3">
    <source>
        <dbReference type="ARBA" id="ARBA00022593"/>
    </source>
</evidence>
<keyword evidence="7" id="KW-1185">Reference proteome</keyword>
<dbReference type="Pfam" id="PF08610">
    <property type="entry name" value="Pex16"/>
    <property type="match status" value="1"/>
</dbReference>
<evidence type="ECO:0000256" key="1">
    <source>
        <dbReference type="ARBA" id="ARBA00009505"/>
    </source>
</evidence>
<evidence type="ECO:0000313" key="7">
    <source>
        <dbReference type="Proteomes" id="UP001181693"/>
    </source>
</evidence>
<dbReference type="GO" id="GO:0005778">
    <property type="term" value="C:peroxisomal membrane"/>
    <property type="evidence" value="ECO:0007669"/>
    <property type="project" value="UniProtKB-SubCell"/>
</dbReference>
<feature type="region of interest" description="Disordered" evidence="5">
    <location>
        <begin position="181"/>
        <end position="211"/>
    </location>
</feature>
<evidence type="ECO:0000313" key="6">
    <source>
        <dbReference type="EMBL" id="DBA17502.1"/>
    </source>
</evidence>
<evidence type="ECO:0000256" key="2">
    <source>
        <dbReference type="ARBA" id="ARBA00018577"/>
    </source>
</evidence>
<proteinExistence type="inferred from homology"/>
<reference evidence="6" key="1">
    <citation type="thesis" date="2020" institute="ProQuest LLC" country="789 East Eisenhower Parkway, Ann Arbor, MI, USA">
        <title>Comparative Genomics and Chromosome Evolution.</title>
        <authorList>
            <person name="Mudd A.B."/>
        </authorList>
    </citation>
    <scope>NUCLEOTIDE SEQUENCE</scope>
    <source>
        <strain evidence="6">1538</strain>
        <tissue evidence="6">Blood</tissue>
    </source>
</reference>
<comment type="subcellular location">
    <subcellularLocation>
        <location evidence="4">Peroxisome membrane</location>
    </subcellularLocation>
</comment>
<organism evidence="6 7">
    <name type="scientific">Pyxicephalus adspersus</name>
    <name type="common">African bullfrog</name>
    <dbReference type="NCBI Taxonomy" id="30357"/>
    <lineage>
        <taxon>Eukaryota</taxon>
        <taxon>Metazoa</taxon>
        <taxon>Chordata</taxon>
        <taxon>Craniata</taxon>
        <taxon>Vertebrata</taxon>
        <taxon>Euteleostomi</taxon>
        <taxon>Amphibia</taxon>
        <taxon>Batrachia</taxon>
        <taxon>Anura</taxon>
        <taxon>Neobatrachia</taxon>
        <taxon>Ranoidea</taxon>
        <taxon>Pyxicephalidae</taxon>
        <taxon>Pyxicephalinae</taxon>
        <taxon>Pyxicephalus</taxon>
    </lineage>
</organism>
<evidence type="ECO:0000256" key="5">
    <source>
        <dbReference type="SAM" id="MobiDB-lite"/>
    </source>
</evidence>
<dbReference type="PANTHER" id="PTHR13299:SF0">
    <property type="entry name" value="PEROXISOMAL MEMBRANE PROTEIN PEX16"/>
    <property type="match status" value="1"/>
</dbReference>
<sequence>MAARYWHKLEELSRRYKEFVIQNPTGATQLEGAVRMLSYLIAGKFTDSHELSELVYSASNLLALLNDGILRKELLKPPPTDGPRQRILTWLGILESLEVFLEIGSARVWGDRMKWAAILLIQLLKACLRIVLLFWYKSGIQNCPPVTPVDREGVLNHTGNEDNGKKDTCFVGTRSRRCVRSLDNTPSGRSRFWRSPQVPDGQQRNGREERNASSFELGTLGTIAETIHILRPITHLAGLGAWGQKSWKPWLLAAALDVGSLSILRDIPNLSRREQAELRRRTLLLLFYLLRSPFYNHYTEIRLLLLLRLLGDYVPGLGLVARPLMDYLPVWQKIYFYNWG</sequence>
<comment type="caution">
    <text evidence="6">The sequence shown here is derived from an EMBL/GenBank/DDBJ whole genome shotgun (WGS) entry which is preliminary data.</text>
</comment>
<name>A0AAV2ZU61_PYXAD</name>
<keyword evidence="3 4" id="KW-0962">Peroxisome biogenesis</keyword>
<dbReference type="GO" id="GO:0007031">
    <property type="term" value="P:peroxisome organization"/>
    <property type="evidence" value="ECO:0007669"/>
    <property type="project" value="UniProtKB-KW"/>
</dbReference>